<keyword evidence="2 4" id="KW-0413">Isomerase</keyword>
<evidence type="ECO:0000256" key="1">
    <source>
        <dbReference type="ARBA" id="ARBA00008348"/>
    </source>
</evidence>
<evidence type="ECO:0000256" key="3">
    <source>
        <dbReference type="PROSITE-ProRule" id="PRU00182"/>
    </source>
</evidence>
<dbReference type="PANTHER" id="PTHR47683">
    <property type="entry name" value="PSEUDOURIDINE SYNTHASE FAMILY PROTEIN-RELATED"/>
    <property type="match status" value="1"/>
</dbReference>
<dbReference type="InterPro" id="IPR036986">
    <property type="entry name" value="S4_RNA-bd_sf"/>
</dbReference>
<dbReference type="EMBL" id="DSZU01000083">
    <property type="protein sequence ID" value="HGV55415.1"/>
    <property type="molecule type" value="Genomic_DNA"/>
</dbReference>
<dbReference type="Pfam" id="PF00849">
    <property type="entry name" value="PseudoU_synth_2"/>
    <property type="match status" value="1"/>
</dbReference>
<dbReference type="EC" id="5.4.99.-" evidence="4"/>
<comment type="similarity">
    <text evidence="1 4">Belongs to the pseudouridine synthase RsuA family.</text>
</comment>
<dbReference type="CDD" id="cd00165">
    <property type="entry name" value="S4"/>
    <property type="match status" value="1"/>
</dbReference>
<dbReference type="PANTHER" id="PTHR47683:SF2">
    <property type="entry name" value="RNA-BINDING S4 DOMAIN-CONTAINING PROTEIN"/>
    <property type="match status" value="1"/>
</dbReference>
<accession>A0A832GQS9</accession>
<evidence type="ECO:0000256" key="2">
    <source>
        <dbReference type="ARBA" id="ARBA00023235"/>
    </source>
</evidence>
<reference evidence="6" key="1">
    <citation type="journal article" date="2020" name="mSystems">
        <title>Genome- and Community-Level Interaction Insights into Carbon Utilization and Element Cycling Functions of Hydrothermarchaeota in Hydrothermal Sediment.</title>
        <authorList>
            <person name="Zhou Z."/>
            <person name="Liu Y."/>
            <person name="Xu W."/>
            <person name="Pan J."/>
            <person name="Luo Z.H."/>
            <person name="Li M."/>
        </authorList>
    </citation>
    <scope>NUCLEOTIDE SEQUENCE [LARGE SCALE GENOMIC DNA]</scope>
    <source>
        <strain evidence="6">SpSt-605</strain>
    </source>
</reference>
<dbReference type="Gene3D" id="3.10.290.10">
    <property type="entry name" value="RNA-binding S4 domain"/>
    <property type="match status" value="1"/>
</dbReference>
<evidence type="ECO:0000313" key="6">
    <source>
        <dbReference type="EMBL" id="HGV55415.1"/>
    </source>
</evidence>
<dbReference type="InterPro" id="IPR020094">
    <property type="entry name" value="TruA/RsuA/RluB/E/F_N"/>
</dbReference>
<dbReference type="GO" id="GO:0003723">
    <property type="term" value="F:RNA binding"/>
    <property type="evidence" value="ECO:0007669"/>
    <property type="project" value="UniProtKB-KW"/>
</dbReference>
<dbReference type="InterPro" id="IPR002942">
    <property type="entry name" value="S4_RNA-bd"/>
</dbReference>
<dbReference type="Gene3D" id="3.30.70.1560">
    <property type="entry name" value="Alpha-L RNA-binding motif"/>
    <property type="match status" value="1"/>
</dbReference>
<comment type="caution">
    <text evidence="6">The sequence shown here is derived from an EMBL/GenBank/DDBJ whole genome shotgun (WGS) entry which is preliminary data.</text>
</comment>
<sequence>MKMRLDRFVARASLGSRKEASKLIKEGKIKVNEKIIKDPSFKIDLRSDKIFLEDKPLILQENFYYKYYKPTGVITSKRDKEKTIFDLLPETLPGFHELSPAGRLDKDAEGLILLTNDGELIHRITHPKWKLPKTYEVEIDRPLTEEDKKLIEGGIELKEGKTRQAQIKILNPEKTYLEITVTEGRYHLLKRLFGKLHYKVLKIKRVSIGPLRLEPLRVGEVLPLTKEEIESLKSSLGLGKG</sequence>
<protein>
    <recommendedName>
        <fullName evidence="4">Pseudouridine synthase</fullName>
        <ecNumber evidence="4">5.4.99.-</ecNumber>
    </recommendedName>
</protein>
<proteinExistence type="inferred from homology"/>
<evidence type="ECO:0000256" key="4">
    <source>
        <dbReference type="RuleBase" id="RU003887"/>
    </source>
</evidence>
<feature type="domain" description="RNA-binding S4" evidence="5">
    <location>
        <begin position="3"/>
        <end position="63"/>
    </location>
</feature>
<dbReference type="SUPFAM" id="SSF55174">
    <property type="entry name" value="Alpha-L RNA-binding motif"/>
    <property type="match status" value="1"/>
</dbReference>
<dbReference type="InterPro" id="IPR050343">
    <property type="entry name" value="RsuA_PseudoU_synthase"/>
</dbReference>
<dbReference type="InterPro" id="IPR018496">
    <property type="entry name" value="PsdUridine_synth_RsuA/RluB_CS"/>
</dbReference>
<keyword evidence="3" id="KW-0694">RNA-binding</keyword>
<dbReference type="InterPro" id="IPR020103">
    <property type="entry name" value="PsdUridine_synth_cat_dom_sf"/>
</dbReference>
<dbReference type="Pfam" id="PF01479">
    <property type="entry name" value="S4"/>
    <property type="match status" value="1"/>
</dbReference>
<dbReference type="InterPro" id="IPR000748">
    <property type="entry name" value="PsdUridine_synth_RsuA/RluB/E/F"/>
</dbReference>
<dbReference type="SUPFAM" id="SSF55120">
    <property type="entry name" value="Pseudouridine synthase"/>
    <property type="match status" value="1"/>
</dbReference>
<name>A0A832GQS9_9BACT</name>
<organism evidence="6">
    <name type="scientific">Caldimicrobium thiodismutans</name>
    <dbReference type="NCBI Taxonomy" id="1653476"/>
    <lineage>
        <taxon>Bacteria</taxon>
        <taxon>Pseudomonadati</taxon>
        <taxon>Thermodesulfobacteriota</taxon>
        <taxon>Thermodesulfobacteria</taxon>
        <taxon>Thermodesulfobacteriales</taxon>
        <taxon>Thermodesulfobacteriaceae</taxon>
        <taxon>Caldimicrobium</taxon>
    </lineage>
</organism>
<dbReference type="GO" id="GO:0120159">
    <property type="term" value="F:rRNA pseudouridine synthase activity"/>
    <property type="evidence" value="ECO:0007669"/>
    <property type="project" value="UniProtKB-ARBA"/>
</dbReference>
<gene>
    <name evidence="6" type="ORF">ENT73_04945</name>
</gene>
<dbReference type="SMART" id="SM00363">
    <property type="entry name" value="S4"/>
    <property type="match status" value="1"/>
</dbReference>
<dbReference type="PROSITE" id="PS50889">
    <property type="entry name" value="S4"/>
    <property type="match status" value="1"/>
</dbReference>
<dbReference type="InterPro" id="IPR042092">
    <property type="entry name" value="PsdUridine_s_RsuA/RluB/E/F_cat"/>
</dbReference>
<dbReference type="PROSITE" id="PS01149">
    <property type="entry name" value="PSI_RSU"/>
    <property type="match status" value="1"/>
</dbReference>
<dbReference type="Gene3D" id="3.30.70.580">
    <property type="entry name" value="Pseudouridine synthase I, catalytic domain, N-terminal subdomain"/>
    <property type="match status" value="1"/>
</dbReference>
<evidence type="ECO:0000259" key="5">
    <source>
        <dbReference type="SMART" id="SM00363"/>
    </source>
</evidence>
<dbReference type="InterPro" id="IPR006145">
    <property type="entry name" value="PsdUridine_synth_RsuA/RluA"/>
</dbReference>
<dbReference type="GO" id="GO:0000455">
    <property type="term" value="P:enzyme-directed rRNA pseudouridine synthesis"/>
    <property type="evidence" value="ECO:0007669"/>
    <property type="project" value="UniProtKB-ARBA"/>
</dbReference>
<dbReference type="NCBIfam" id="TIGR00093">
    <property type="entry name" value="pseudouridine synthase"/>
    <property type="match status" value="1"/>
</dbReference>
<dbReference type="AlphaFoldDB" id="A0A832GQS9"/>